<gene>
    <name evidence="1" type="ORF">ANN_15858</name>
</gene>
<proteinExistence type="predicted"/>
<comment type="caution">
    <text evidence="1">The sequence shown here is derived from an EMBL/GenBank/DDBJ whole genome shotgun (WGS) entry which is preliminary data.</text>
</comment>
<dbReference type="PANTHER" id="PTHR47027">
    <property type="entry name" value="REVERSE TRANSCRIPTASE DOMAIN-CONTAINING PROTEIN"/>
    <property type="match status" value="1"/>
</dbReference>
<evidence type="ECO:0008006" key="3">
    <source>
        <dbReference type="Google" id="ProtNLM"/>
    </source>
</evidence>
<protein>
    <recommendedName>
        <fullName evidence="3">Reverse transcriptase domain-containing protein</fullName>
    </recommendedName>
</protein>
<evidence type="ECO:0000313" key="1">
    <source>
        <dbReference type="EMBL" id="KAJ4433549.1"/>
    </source>
</evidence>
<dbReference type="EMBL" id="JAJSOF020000027">
    <property type="protein sequence ID" value="KAJ4433549.1"/>
    <property type="molecule type" value="Genomic_DNA"/>
</dbReference>
<keyword evidence="2" id="KW-1185">Reference proteome</keyword>
<organism evidence="1 2">
    <name type="scientific">Periplaneta americana</name>
    <name type="common">American cockroach</name>
    <name type="synonym">Blatta americana</name>
    <dbReference type="NCBI Taxonomy" id="6978"/>
    <lineage>
        <taxon>Eukaryota</taxon>
        <taxon>Metazoa</taxon>
        <taxon>Ecdysozoa</taxon>
        <taxon>Arthropoda</taxon>
        <taxon>Hexapoda</taxon>
        <taxon>Insecta</taxon>
        <taxon>Pterygota</taxon>
        <taxon>Neoptera</taxon>
        <taxon>Polyneoptera</taxon>
        <taxon>Dictyoptera</taxon>
        <taxon>Blattodea</taxon>
        <taxon>Blattoidea</taxon>
        <taxon>Blattidae</taxon>
        <taxon>Blattinae</taxon>
        <taxon>Periplaneta</taxon>
    </lineage>
</organism>
<dbReference type="Proteomes" id="UP001148838">
    <property type="component" value="Unassembled WGS sequence"/>
</dbReference>
<accession>A0ABQ8SI37</accession>
<reference evidence="1 2" key="1">
    <citation type="journal article" date="2022" name="Allergy">
        <title>Genome assembly and annotation of Periplaneta americana reveal a comprehensive cockroach allergen profile.</title>
        <authorList>
            <person name="Wang L."/>
            <person name="Xiong Q."/>
            <person name="Saelim N."/>
            <person name="Wang L."/>
            <person name="Nong W."/>
            <person name="Wan A.T."/>
            <person name="Shi M."/>
            <person name="Liu X."/>
            <person name="Cao Q."/>
            <person name="Hui J.H.L."/>
            <person name="Sookrung N."/>
            <person name="Leung T.F."/>
            <person name="Tungtrongchitr A."/>
            <person name="Tsui S.K.W."/>
        </authorList>
    </citation>
    <scope>NUCLEOTIDE SEQUENCE [LARGE SCALE GENOMIC DNA]</scope>
    <source>
        <strain evidence="1">PWHHKU_190912</strain>
    </source>
</reference>
<evidence type="ECO:0000313" key="2">
    <source>
        <dbReference type="Proteomes" id="UP001148838"/>
    </source>
</evidence>
<dbReference type="PANTHER" id="PTHR47027:SF8">
    <property type="entry name" value="RIBONUCLEASE H"/>
    <property type="match status" value="1"/>
</dbReference>
<sequence>MAGLSEGGNGPAGSIKALSSFLILSISHAPSYIDMDSFKYLGCTISSNMSCCQEVKRRLAMAKEAFNRNRRIFCGPLEKELKNRLLKCFVSNIALYGTETWTLRRSDEKRLEAFEMWIWRRIERVKWTNRSCVGKSGINTRHQYKNLISTETSSSPSIPPHHHKNLVIRINISLPASKPRHQYQHFITIINTSSSASTPRHQH</sequence>
<name>A0ABQ8SI37_PERAM</name>